<evidence type="ECO:0000313" key="3">
    <source>
        <dbReference type="Proteomes" id="UP000054350"/>
    </source>
</evidence>
<dbReference type="VEuPathDB" id="FungiDB:AMAG_03550"/>
<dbReference type="STRING" id="578462.A0A0L0S9W0"/>
<feature type="region of interest" description="Disordered" evidence="1">
    <location>
        <begin position="222"/>
        <end position="251"/>
    </location>
</feature>
<dbReference type="InterPro" id="IPR036915">
    <property type="entry name" value="Cyclin-like_sf"/>
</dbReference>
<dbReference type="GO" id="GO:0000307">
    <property type="term" value="C:cyclin-dependent protein kinase holoenzyme complex"/>
    <property type="evidence" value="ECO:0007669"/>
    <property type="project" value="TreeGrafter"/>
</dbReference>
<accession>A0A0L0S9W0</accession>
<dbReference type="PANTHER" id="PTHR15615">
    <property type="match status" value="1"/>
</dbReference>
<evidence type="ECO:0000313" key="2">
    <source>
        <dbReference type="EMBL" id="KNE59232.1"/>
    </source>
</evidence>
<reference evidence="2 3" key="1">
    <citation type="submission" date="2009-11" db="EMBL/GenBank/DDBJ databases">
        <title>Annotation of Allomyces macrogynus ATCC 38327.</title>
        <authorList>
            <consortium name="The Broad Institute Genome Sequencing Platform"/>
            <person name="Russ C."/>
            <person name="Cuomo C."/>
            <person name="Burger G."/>
            <person name="Gray M.W."/>
            <person name="Holland P.W.H."/>
            <person name="King N."/>
            <person name="Lang F.B.F."/>
            <person name="Roger A.J."/>
            <person name="Ruiz-Trillo I."/>
            <person name="Young S.K."/>
            <person name="Zeng Q."/>
            <person name="Gargeya S."/>
            <person name="Fitzgerald M."/>
            <person name="Haas B."/>
            <person name="Abouelleil A."/>
            <person name="Alvarado L."/>
            <person name="Arachchi H.M."/>
            <person name="Berlin A."/>
            <person name="Chapman S.B."/>
            <person name="Gearin G."/>
            <person name="Goldberg J."/>
            <person name="Griggs A."/>
            <person name="Gujja S."/>
            <person name="Hansen M."/>
            <person name="Heiman D."/>
            <person name="Howarth C."/>
            <person name="Larimer J."/>
            <person name="Lui A."/>
            <person name="MacDonald P.J.P."/>
            <person name="McCowen C."/>
            <person name="Montmayeur A."/>
            <person name="Murphy C."/>
            <person name="Neiman D."/>
            <person name="Pearson M."/>
            <person name="Priest M."/>
            <person name="Roberts A."/>
            <person name="Saif S."/>
            <person name="Shea T."/>
            <person name="Sisk P."/>
            <person name="Stolte C."/>
            <person name="Sykes S."/>
            <person name="Wortman J."/>
            <person name="Nusbaum C."/>
            <person name="Birren B."/>
        </authorList>
    </citation>
    <scope>NUCLEOTIDE SEQUENCE [LARGE SCALE GENOMIC DNA]</scope>
    <source>
        <strain evidence="2 3">ATCC 38327</strain>
    </source>
</reference>
<dbReference type="AlphaFoldDB" id="A0A0L0S9W0"/>
<dbReference type="eggNOG" id="KOG1674">
    <property type="taxonomic scope" value="Eukaryota"/>
</dbReference>
<dbReference type="OrthoDB" id="10250320at2759"/>
<dbReference type="Pfam" id="PF08613">
    <property type="entry name" value="Cyclin"/>
    <property type="match status" value="1"/>
</dbReference>
<name>A0A0L0S9W0_ALLM3</name>
<proteinExistence type="predicted"/>
<dbReference type="EMBL" id="GG745334">
    <property type="protein sequence ID" value="KNE59232.1"/>
    <property type="molecule type" value="Genomic_DNA"/>
</dbReference>
<dbReference type="GO" id="GO:0016538">
    <property type="term" value="F:cyclin-dependent protein serine/threonine kinase regulator activity"/>
    <property type="evidence" value="ECO:0007669"/>
    <property type="project" value="TreeGrafter"/>
</dbReference>
<evidence type="ECO:0000256" key="1">
    <source>
        <dbReference type="SAM" id="MobiDB-lite"/>
    </source>
</evidence>
<dbReference type="InterPro" id="IPR013922">
    <property type="entry name" value="Cyclin_PHO80-like"/>
</dbReference>
<dbReference type="PANTHER" id="PTHR15615:SF108">
    <property type="entry name" value="PROTEIN CNPPD1"/>
    <property type="match status" value="1"/>
</dbReference>
<reference evidence="3" key="2">
    <citation type="submission" date="2009-11" db="EMBL/GenBank/DDBJ databases">
        <title>The Genome Sequence of Allomyces macrogynus strain ATCC 38327.</title>
        <authorList>
            <consortium name="The Broad Institute Genome Sequencing Platform"/>
            <person name="Russ C."/>
            <person name="Cuomo C."/>
            <person name="Shea T."/>
            <person name="Young S.K."/>
            <person name="Zeng Q."/>
            <person name="Koehrsen M."/>
            <person name="Haas B."/>
            <person name="Borodovsky M."/>
            <person name="Guigo R."/>
            <person name="Alvarado L."/>
            <person name="Berlin A."/>
            <person name="Borenstein D."/>
            <person name="Chen Z."/>
            <person name="Engels R."/>
            <person name="Freedman E."/>
            <person name="Gellesch M."/>
            <person name="Goldberg J."/>
            <person name="Griggs A."/>
            <person name="Gujja S."/>
            <person name="Heiman D."/>
            <person name="Hepburn T."/>
            <person name="Howarth C."/>
            <person name="Jen D."/>
            <person name="Larson L."/>
            <person name="Lewis B."/>
            <person name="Mehta T."/>
            <person name="Park D."/>
            <person name="Pearson M."/>
            <person name="Roberts A."/>
            <person name="Saif S."/>
            <person name="Shenoy N."/>
            <person name="Sisk P."/>
            <person name="Stolte C."/>
            <person name="Sykes S."/>
            <person name="Walk T."/>
            <person name="White J."/>
            <person name="Yandava C."/>
            <person name="Burger G."/>
            <person name="Gray M.W."/>
            <person name="Holland P.W.H."/>
            <person name="King N."/>
            <person name="Lang F.B.F."/>
            <person name="Roger A.J."/>
            <person name="Ruiz-Trillo I."/>
            <person name="Lander E."/>
            <person name="Nusbaum C."/>
        </authorList>
    </citation>
    <scope>NUCLEOTIDE SEQUENCE [LARGE SCALE GENOMIC DNA]</scope>
    <source>
        <strain evidence="3">ATCC 38327</strain>
    </source>
</reference>
<evidence type="ECO:0008006" key="4">
    <source>
        <dbReference type="Google" id="ProtNLM"/>
    </source>
</evidence>
<dbReference type="CDD" id="cd20557">
    <property type="entry name" value="CYCLIN_ScPCL1-like"/>
    <property type="match status" value="1"/>
</dbReference>
<protein>
    <recommendedName>
        <fullName evidence="4">Cyclin N-terminal domain-containing protein</fullName>
    </recommendedName>
</protein>
<dbReference type="SUPFAM" id="SSF47954">
    <property type="entry name" value="Cyclin-like"/>
    <property type="match status" value="1"/>
</dbReference>
<feature type="region of interest" description="Disordered" evidence="1">
    <location>
        <begin position="181"/>
        <end position="209"/>
    </location>
</feature>
<dbReference type="Gene3D" id="1.10.472.10">
    <property type="entry name" value="Cyclin-like"/>
    <property type="match status" value="1"/>
</dbReference>
<feature type="compositionally biased region" description="Low complexity" evidence="1">
    <location>
        <begin position="197"/>
        <end position="209"/>
    </location>
</feature>
<dbReference type="Proteomes" id="UP000054350">
    <property type="component" value="Unassembled WGS sequence"/>
</dbReference>
<keyword evidence="3" id="KW-1185">Reference proteome</keyword>
<dbReference type="GO" id="GO:0019901">
    <property type="term" value="F:protein kinase binding"/>
    <property type="evidence" value="ECO:0007669"/>
    <property type="project" value="InterPro"/>
</dbReference>
<gene>
    <name evidence="2" type="ORF">AMAG_03550</name>
</gene>
<dbReference type="GO" id="GO:0005634">
    <property type="term" value="C:nucleus"/>
    <property type="evidence" value="ECO:0007669"/>
    <property type="project" value="TreeGrafter"/>
</dbReference>
<organism evidence="2 3">
    <name type="scientific">Allomyces macrogynus (strain ATCC 38327)</name>
    <name type="common">Allomyces javanicus var. macrogynus</name>
    <dbReference type="NCBI Taxonomy" id="578462"/>
    <lineage>
        <taxon>Eukaryota</taxon>
        <taxon>Fungi</taxon>
        <taxon>Fungi incertae sedis</taxon>
        <taxon>Blastocladiomycota</taxon>
        <taxon>Blastocladiomycetes</taxon>
        <taxon>Blastocladiales</taxon>
        <taxon>Blastocladiaceae</taxon>
        <taxon>Allomyces</taxon>
    </lineage>
</organism>
<sequence length="388" mass="40202">MYVTRLHHRNPGLTGGAMTPHRVMLAGLMLACKMLYDDTYSNRTWVHVSQAHFGLAEINAMEWEFARYLDYRFLVTQDAWVHFLAEVDIRLFGHANGDEGTAAVTSSVPGTTVLSASVAGAAGSHTPSPTPARLSTTISTAIANRFIMPDTALPSAMARPMVPPMTPARSSERMATSIAARYGQPVPSTSRAGRTQPARTTASSAAARPNVYRAPAALTSAAPAASHGDYGAETGRDQAASAYPNQPVPQHAANAAKAAAVALAPAPSTNNYIPPPSAPATVSSQPGASRSARRTLWPVAPAPPAAPVPPGYQAMLPPGYTGTAPPPPPPAYAYAAYTAPYHAPPARTDAGATDSYGYWHGYAANYARDGAAGRAAGGGAAGMTRDCG</sequence>